<protein>
    <submittedName>
        <fullName evidence="2">Transcription factor with AP2 domain(S)</fullName>
    </submittedName>
</protein>
<comment type="caution">
    <text evidence="2">The sequence shown here is derived from an EMBL/GenBank/DDBJ whole genome shotgun (WGS) entry which is preliminary data.</text>
</comment>
<evidence type="ECO:0000256" key="1">
    <source>
        <dbReference type="SAM" id="MobiDB-lite"/>
    </source>
</evidence>
<name>X6NZC3_RETFI</name>
<reference evidence="2 3" key="1">
    <citation type="journal article" date="2013" name="Curr. Biol.">
        <title>The Genome of the Foraminiferan Reticulomyxa filosa.</title>
        <authorList>
            <person name="Glockner G."/>
            <person name="Hulsmann N."/>
            <person name="Schleicher M."/>
            <person name="Noegel A.A."/>
            <person name="Eichinger L."/>
            <person name="Gallinger C."/>
            <person name="Pawlowski J."/>
            <person name="Sierra R."/>
            <person name="Euteneuer U."/>
            <person name="Pillet L."/>
            <person name="Moustafa A."/>
            <person name="Platzer M."/>
            <person name="Groth M."/>
            <person name="Szafranski K."/>
            <person name="Schliwa M."/>
        </authorList>
    </citation>
    <scope>NUCLEOTIDE SEQUENCE [LARGE SCALE GENOMIC DNA]</scope>
</reference>
<proteinExistence type="predicted"/>
<feature type="non-terminal residue" evidence="2">
    <location>
        <position position="1"/>
    </location>
</feature>
<feature type="non-terminal residue" evidence="2">
    <location>
        <position position="194"/>
    </location>
</feature>
<gene>
    <name evidence="2" type="ORF">RFI_05459</name>
</gene>
<feature type="region of interest" description="Disordered" evidence="1">
    <location>
        <begin position="64"/>
        <end position="119"/>
    </location>
</feature>
<feature type="compositionally biased region" description="Low complexity" evidence="1">
    <location>
        <begin position="68"/>
        <end position="118"/>
    </location>
</feature>
<feature type="region of interest" description="Disordered" evidence="1">
    <location>
        <begin position="1"/>
        <end position="21"/>
    </location>
</feature>
<sequence>KKKKKKTPELQHTHPGYTQSPLYCVMEPREDIGRHYGGSTVPWNAGSDDSMYPRIEDPTLDVEIGRYNPSHSHSHNNNNNNSNNNNNNNNINNNNNNNNNNNGYSFNHNSANANASHNYGGSVGHQMMEASKKANLDLDDMMEPAELIDDDDDDDDVDAMNMNMGMSGMSGMGMNMDMNGMSSSMGGMNMHMTR</sequence>
<dbReference type="Proteomes" id="UP000023152">
    <property type="component" value="Unassembled WGS sequence"/>
</dbReference>
<accession>X6NZC3</accession>
<dbReference type="AlphaFoldDB" id="X6NZC3"/>
<keyword evidence="3" id="KW-1185">Reference proteome</keyword>
<evidence type="ECO:0000313" key="3">
    <source>
        <dbReference type="Proteomes" id="UP000023152"/>
    </source>
</evidence>
<evidence type="ECO:0000313" key="2">
    <source>
        <dbReference type="EMBL" id="ETO31660.1"/>
    </source>
</evidence>
<organism evidence="2 3">
    <name type="scientific">Reticulomyxa filosa</name>
    <dbReference type="NCBI Taxonomy" id="46433"/>
    <lineage>
        <taxon>Eukaryota</taxon>
        <taxon>Sar</taxon>
        <taxon>Rhizaria</taxon>
        <taxon>Retaria</taxon>
        <taxon>Foraminifera</taxon>
        <taxon>Monothalamids</taxon>
        <taxon>Reticulomyxidae</taxon>
        <taxon>Reticulomyxa</taxon>
    </lineage>
</organism>
<dbReference type="EMBL" id="ASPP01004787">
    <property type="protein sequence ID" value="ETO31660.1"/>
    <property type="molecule type" value="Genomic_DNA"/>
</dbReference>